<dbReference type="Pfam" id="PF21034">
    <property type="entry name" value="BCAS3_WD40"/>
    <property type="match status" value="1"/>
</dbReference>
<dbReference type="InterPro" id="IPR045142">
    <property type="entry name" value="BCAS3-like"/>
</dbReference>
<comment type="similarity">
    <text evidence="3">Belongs to the N-acylglucosamine 2-epimerase family.</text>
</comment>
<feature type="compositionally biased region" description="Polar residues" evidence="12">
    <location>
        <begin position="455"/>
        <end position="488"/>
    </location>
</feature>
<dbReference type="SUPFAM" id="SSF48208">
    <property type="entry name" value="Six-hairpin glycosidases"/>
    <property type="match status" value="1"/>
</dbReference>
<dbReference type="PANTHER" id="PTHR13268">
    <property type="entry name" value="BREAST CARCINOMA AMPLIFIED SEQUENCE 3"/>
    <property type="match status" value="1"/>
</dbReference>
<feature type="compositionally biased region" description="Polar residues" evidence="12">
    <location>
        <begin position="745"/>
        <end position="754"/>
    </location>
</feature>
<comment type="subcellular location">
    <subcellularLocation>
        <location evidence="1">Preautophagosomal structure</location>
    </subcellularLocation>
</comment>
<proteinExistence type="inferred from homology"/>
<evidence type="ECO:0000256" key="11">
    <source>
        <dbReference type="ARBA" id="ARBA00046544"/>
    </source>
</evidence>
<feature type="region of interest" description="Disordered" evidence="12">
    <location>
        <begin position="728"/>
        <end position="754"/>
    </location>
</feature>
<feature type="compositionally biased region" description="Low complexity" evidence="12">
    <location>
        <begin position="732"/>
        <end position="744"/>
    </location>
</feature>
<feature type="domain" description="BCAS3" evidence="13">
    <location>
        <begin position="614"/>
        <end position="742"/>
    </location>
</feature>
<evidence type="ECO:0000256" key="3">
    <source>
        <dbReference type="ARBA" id="ARBA00008558"/>
    </source>
</evidence>
<dbReference type="Proteomes" id="UP001159427">
    <property type="component" value="Unassembled WGS sequence"/>
</dbReference>
<accession>A0ABN8MZL3</accession>
<dbReference type="InterPro" id="IPR010819">
    <property type="entry name" value="AGE/CE"/>
</dbReference>
<dbReference type="EMBL" id="CALNXI010000716">
    <property type="protein sequence ID" value="CAH3039381.1"/>
    <property type="molecule type" value="Genomic_DNA"/>
</dbReference>
<evidence type="ECO:0000256" key="1">
    <source>
        <dbReference type="ARBA" id="ARBA00004329"/>
    </source>
</evidence>
<evidence type="ECO:0000256" key="2">
    <source>
        <dbReference type="ARBA" id="ARBA00004878"/>
    </source>
</evidence>
<evidence type="ECO:0000256" key="5">
    <source>
        <dbReference type="ARBA" id="ARBA00014959"/>
    </source>
</evidence>
<evidence type="ECO:0000256" key="8">
    <source>
        <dbReference type="ARBA" id="ARBA00031909"/>
    </source>
</evidence>
<dbReference type="PANTHER" id="PTHR13268:SF0">
    <property type="entry name" value="BCAS3 MICROTUBULE ASSOCIATED CELL MIGRATION FACTOR"/>
    <property type="match status" value="1"/>
</dbReference>
<protein>
    <recommendedName>
        <fullName evidence="5">N-acylglucosamine 2-epimerase</fullName>
        <ecNumber evidence="4">5.1.3.8</ecNumber>
    </recommendedName>
    <alternativeName>
        <fullName evidence="9">GlcNAc 2-epimerase</fullName>
    </alternativeName>
    <alternativeName>
        <fullName evidence="7">N-acetyl-D-glucosamine 2-epimerase</fullName>
    </alternativeName>
    <alternativeName>
        <fullName evidence="8">Renin-binding protein</fullName>
    </alternativeName>
</protein>
<evidence type="ECO:0000256" key="6">
    <source>
        <dbReference type="ARBA" id="ARBA00023235"/>
    </source>
</evidence>
<dbReference type="EC" id="5.1.3.8" evidence="4"/>
<dbReference type="Gene3D" id="1.50.10.10">
    <property type="match status" value="1"/>
</dbReference>
<evidence type="ECO:0000256" key="4">
    <source>
        <dbReference type="ARBA" id="ARBA00013176"/>
    </source>
</evidence>
<evidence type="ECO:0000259" key="14">
    <source>
        <dbReference type="Pfam" id="PF21034"/>
    </source>
</evidence>
<evidence type="ECO:0000256" key="7">
    <source>
        <dbReference type="ARBA" id="ARBA00031608"/>
    </source>
</evidence>
<comment type="caution">
    <text evidence="15">The sequence shown here is derived from an EMBL/GenBank/DDBJ whole genome shotgun (WGS) entry which is preliminary data.</text>
</comment>
<dbReference type="CDD" id="cd00249">
    <property type="entry name" value="AGE"/>
    <property type="match status" value="1"/>
</dbReference>
<evidence type="ECO:0000259" key="13">
    <source>
        <dbReference type="Pfam" id="PF12490"/>
    </source>
</evidence>
<name>A0ABN8MZL3_9CNID</name>
<keyword evidence="6" id="KW-0413">Isomerase</keyword>
<comment type="pathway">
    <text evidence="2">Amino-sugar metabolism; N-acetylneuraminate degradation.</text>
</comment>
<evidence type="ECO:0000256" key="12">
    <source>
        <dbReference type="SAM" id="MobiDB-lite"/>
    </source>
</evidence>
<dbReference type="InterPro" id="IPR036322">
    <property type="entry name" value="WD40_repeat_dom_sf"/>
</dbReference>
<dbReference type="Pfam" id="PF07221">
    <property type="entry name" value="GlcNAc_2-epim"/>
    <property type="match status" value="1"/>
</dbReference>
<dbReference type="InterPro" id="IPR022175">
    <property type="entry name" value="BCAS3_dom"/>
</dbReference>
<reference evidence="15 16" key="1">
    <citation type="submission" date="2022-05" db="EMBL/GenBank/DDBJ databases">
        <authorList>
            <consortium name="Genoscope - CEA"/>
            <person name="William W."/>
        </authorList>
    </citation>
    <scope>NUCLEOTIDE SEQUENCE [LARGE SCALE GENOMIC DNA]</scope>
</reference>
<feature type="domain" description="BCAS3 WD40" evidence="14">
    <location>
        <begin position="55"/>
        <end position="526"/>
    </location>
</feature>
<feature type="region of interest" description="Disordered" evidence="12">
    <location>
        <begin position="448"/>
        <end position="488"/>
    </location>
</feature>
<evidence type="ECO:0000313" key="15">
    <source>
        <dbReference type="EMBL" id="CAH3039381.1"/>
    </source>
</evidence>
<dbReference type="InterPro" id="IPR034116">
    <property type="entry name" value="AGE_dom"/>
</dbReference>
<dbReference type="InterPro" id="IPR048382">
    <property type="entry name" value="BCAS3_WD40"/>
</dbReference>
<comment type="subunit">
    <text evidence="11">Homodimer. Forms a heterodimer with renin and inhibits its activity.</text>
</comment>
<evidence type="ECO:0000256" key="10">
    <source>
        <dbReference type="ARBA" id="ARBA00034243"/>
    </source>
</evidence>
<evidence type="ECO:0000256" key="9">
    <source>
        <dbReference type="ARBA" id="ARBA00033215"/>
    </source>
</evidence>
<gene>
    <name evidence="15" type="ORF">PEVE_00039942</name>
</gene>
<dbReference type="Pfam" id="PF12490">
    <property type="entry name" value="BCAS3"/>
    <property type="match status" value="1"/>
</dbReference>
<dbReference type="InterPro" id="IPR012341">
    <property type="entry name" value="6hp_glycosidase-like_sf"/>
</dbReference>
<keyword evidence="16" id="KW-1185">Reference proteome</keyword>
<evidence type="ECO:0000313" key="16">
    <source>
        <dbReference type="Proteomes" id="UP001159427"/>
    </source>
</evidence>
<dbReference type="InterPro" id="IPR008928">
    <property type="entry name" value="6-hairpin_glycosidase_sf"/>
</dbReference>
<dbReference type="Gene3D" id="2.130.10.10">
    <property type="entry name" value="YVTN repeat-like/Quinoprotein amine dehydrogenase"/>
    <property type="match status" value="1"/>
</dbReference>
<comment type="catalytic activity">
    <reaction evidence="10">
        <text>an N-acyl-D-glucosamine = an N-acyl-D-mannosamine</text>
        <dbReference type="Rhea" id="RHEA:19033"/>
        <dbReference type="ChEBI" id="CHEBI:16062"/>
        <dbReference type="ChEBI" id="CHEBI:17274"/>
        <dbReference type="EC" id="5.1.3.8"/>
    </reaction>
    <physiologicalReaction direction="left-to-right" evidence="10">
        <dbReference type="Rhea" id="RHEA:19034"/>
    </physiologicalReaction>
    <physiologicalReaction direction="right-to-left" evidence="10">
        <dbReference type="Rhea" id="RHEA:19035"/>
    </physiologicalReaction>
</comment>
<sequence length="1398" mass="155382">MMSVENAARRVSRGGGLVVRPQPISDKSYVESVVSFLHEVVPQAVTGGQKQEDKEKVLWVKFEEADINDNTLHQEDVSSGLTLPLLLILGYTNGFHVWTIPSTGEAQEVLSLRQGPVRLVRMLKTPQEGAKSKDEFAVSRPLFAACDAASPSLPFSTVNLWSLATGEQVHSIGFKSEVYDVLCNRRLMVVALQEKIAAFDTCTFKSCFCITSCYPAPSPNLNPLALGTRWLAYADRKLVPNHQSCGGVCGDNSLSYTATVINAAKTLTRGLTMFGETVGRWTGTEMLQDYGNQKKSVIRSGVVTIIDTMKIGSGEFCVQEDDHDGAGIVAHFPAHAGQPLSAMSFDPSGSLLLTADVLGHNFHVFHVLPHPICPSLSAIHHLYTLHRGDTTATVHGLAFSFDSRWVAVSTVRGTVHVFPITPYGGPITVRTHSSRRVVNRSSRFHTSAGLDDLDQASTPTGRHSPCNGTVPNVSCSPNGSPLSSTGTPISRDSLNLASSNNGLVNPRLPPLPHSYVTHPLAQIRTPTGPRCSGPCCTGSSQLSNKCNGRVGLEYSTGVAMTFAPSRGWLGGSPNITRSDPSKSSAADSLYILDLHGNLTEYVPEPHGVKTTLKSDDTPLELTTTSRAQWTLTRCSSWPESKSPVVRDLSLLLRRLKMNPSDHNAHTEKDGKKITLESESFFTFTSKQEANYDGCTADDQWLANIEMETHAAPHRRLWMGPQFAFKTYQPPGSSSASSTHSLGDSRSGSFGNGATITAHNRDVHAMDRYSEELDLQSLRLQPVRSDPVPTPSSRYAFTGYASPNLGGSMPLIVDNGPGSLTEPWPGVNNEMFEDKEEQLVETLADAMNENATLPVKNGKKRTTSINGENQFQFQSDCLGGGVNAFASYSSAETSPVFPPEFLYSSPRSRVAPQLLKMAPTIVPGKEQGRKWKVFSPSTEITDRMTRSQSVKEGHFFRNATRRYKPYNLRPRKSKQDLKSRTGGTSVMAVSRDQLENYLETMEKELDRTVNFWLENSRDIRNGGYYVCLARDGKVYDGTKYGWLEGRQVWMYSKLYNETDKYGTAKILKAALSGGEFLLNHIKRPEDGRCYFQVTAEGQPIKIQRTVFTECFYTLAMAELARASNLPKYREEAIKMLSLVTHWARIDDTQLGRPKLSGQEEVNPLAVPMMVLYVIDEVCRDEERLQNIYREDEEWAVQQILKHLQRRGRVVLEKVTEEGKEIGGAEGRLIIPGHAIEAGWFLLQYATKKQNYELARIAIDKFIVQSFEIGWDDMYGGLLYMLDANGFSPTQLEWNMKLWWPHAEALIAFLMAYKETRDYRYMEKFDLVFQYTFSHFSDAKYGEWFGYLNQKGEVTHTFKGGPFKGCFHVPRCLHMCVKMLKELLQEEPLTNGLSNGTYIP</sequence>
<organism evidence="15 16">
    <name type="scientific">Porites evermanni</name>
    <dbReference type="NCBI Taxonomy" id="104178"/>
    <lineage>
        <taxon>Eukaryota</taxon>
        <taxon>Metazoa</taxon>
        <taxon>Cnidaria</taxon>
        <taxon>Anthozoa</taxon>
        <taxon>Hexacorallia</taxon>
        <taxon>Scleractinia</taxon>
        <taxon>Fungiina</taxon>
        <taxon>Poritidae</taxon>
        <taxon>Porites</taxon>
    </lineage>
</organism>
<dbReference type="SUPFAM" id="SSF50978">
    <property type="entry name" value="WD40 repeat-like"/>
    <property type="match status" value="1"/>
</dbReference>
<dbReference type="InterPro" id="IPR015943">
    <property type="entry name" value="WD40/YVTN_repeat-like_dom_sf"/>
</dbReference>